<keyword evidence="7" id="KW-0520">NAD</keyword>
<feature type="domain" description="NADH:quinone oxidoreductase/Mrp antiporter transmembrane" evidence="8">
    <location>
        <begin position="126"/>
        <end position="412"/>
    </location>
</feature>
<name>A0A060REW3_BLAAD</name>
<feature type="transmembrane region" description="Helical" evidence="7">
    <location>
        <begin position="322"/>
        <end position="344"/>
    </location>
</feature>
<feature type="transmembrane region" description="Helical" evidence="7">
    <location>
        <begin position="104"/>
        <end position="123"/>
    </location>
</feature>
<dbReference type="PANTHER" id="PTHR43507:SF1">
    <property type="entry name" value="NADH-UBIQUINONE OXIDOREDUCTASE CHAIN 4"/>
    <property type="match status" value="1"/>
</dbReference>
<organism evidence="9">
    <name type="scientific">Blastobotrys adeninivorans</name>
    <name type="common">Yeast</name>
    <name type="synonym">Arxula adeninivorans</name>
    <dbReference type="NCBI Taxonomy" id="409370"/>
    <lineage>
        <taxon>Eukaryota</taxon>
        <taxon>Fungi</taxon>
        <taxon>Dikarya</taxon>
        <taxon>Ascomycota</taxon>
        <taxon>Saccharomycotina</taxon>
        <taxon>Dipodascomycetes</taxon>
        <taxon>Dipodascales</taxon>
        <taxon>Trichomonascaceae</taxon>
        <taxon>Blastobotrys</taxon>
    </lineage>
</organism>
<dbReference type="InterPro" id="IPR001750">
    <property type="entry name" value="ND/Mrp_TM"/>
</dbReference>
<dbReference type="PANTHER" id="PTHR43507">
    <property type="entry name" value="NADH-UBIQUINONE OXIDOREDUCTASE CHAIN 4"/>
    <property type="match status" value="1"/>
</dbReference>
<reference evidence="9" key="2">
    <citation type="submission" date="2014-06" db="EMBL/GenBank/DDBJ databases">
        <title>The complete genome of Blastobotrys (Arxula) adeninivorans LS3 - a yeast of biotechnological interest.</title>
        <authorList>
            <person name="Kunze G."/>
            <person name="Gaillardin C."/>
            <person name="Czernicka M."/>
            <person name="Durrens P."/>
            <person name="Martin T."/>
            <person name="Boer E."/>
            <person name="Gabaldon T."/>
            <person name="Cruz J."/>
            <person name="Talla E."/>
            <person name="Marck C."/>
            <person name="Goffeau A."/>
            <person name="Barbe V."/>
            <person name="Baret P."/>
            <person name="Baronian K."/>
            <person name="Beier S."/>
            <person name="Bleykasten C."/>
            <person name="Bode R."/>
            <person name="Casaregola S."/>
            <person name="Despons L."/>
            <person name="Fairhead C."/>
            <person name="Giersberg M."/>
            <person name="Gierski P."/>
            <person name="Hahnel U."/>
            <person name="Hartmann A."/>
            <person name="Jankowska D."/>
            <person name="Jubin C."/>
            <person name="Jung P."/>
            <person name="Lafontaine I."/>
            <person name="Leh-Louis V."/>
            <person name="Lemaire M."/>
            <person name="Marcet-Houben M."/>
            <person name="Mascher M."/>
            <person name="Morel G."/>
            <person name="Richard G.-F."/>
            <person name="Riechen J."/>
            <person name="Sacerdot C."/>
            <person name="Sarkar A."/>
            <person name="Savel G."/>
            <person name="Schacherer J."/>
            <person name="Sherman D."/>
            <person name="Straub M.-L."/>
            <person name="Stein N."/>
            <person name="Thierry A."/>
            <person name="Trautwein-Schult A."/>
            <person name="Westhof E."/>
            <person name="Worch S."/>
            <person name="Dujon B."/>
            <person name="Souciet J.-L."/>
            <person name="Wincker P."/>
            <person name="Scholz U."/>
            <person name="Neuveglise N."/>
        </authorList>
    </citation>
    <scope>NUCLEOTIDE SEQUENCE</scope>
    <source>
        <strain evidence="9">LS3</strain>
    </source>
</reference>
<feature type="transmembrane region" description="Helical" evidence="7">
    <location>
        <begin position="233"/>
        <end position="252"/>
    </location>
</feature>
<keyword evidence="6 7" id="KW-0472">Membrane</keyword>
<evidence type="ECO:0000256" key="5">
    <source>
        <dbReference type="ARBA" id="ARBA00022989"/>
    </source>
</evidence>
<dbReference type="GO" id="GO:0048039">
    <property type="term" value="F:ubiquinone binding"/>
    <property type="evidence" value="ECO:0007669"/>
    <property type="project" value="TreeGrafter"/>
</dbReference>
<evidence type="ECO:0000256" key="1">
    <source>
        <dbReference type="ARBA" id="ARBA00003257"/>
    </source>
</evidence>
<comment type="function">
    <text evidence="1">Core subunit of the mitochondrial membrane respiratory chain NADH dehydrogenase (Complex I) that is believed to belong to the minimal assembly required for catalysis. Complex I functions in the transfer of electrons from NADH to the respiratory chain. The immediate electron acceptor for the enzyme is believed to be ubiquinone.</text>
</comment>
<accession>A0A060REW3</accession>
<dbReference type="InterPro" id="IPR010227">
    <property type="entry name" value="NADH_Q_OxRdtase_chainM/4"/>
</dbReference>
<feature type="transmembrane region" description="Helical" evidence="7">
    <location>
        <begin position="157"/>
        <end position="181"/>
    </location>
</feature>
<evidence type="ECO:0000259" key="8">
    <source>
        <dbReference type="Pfam" id="PF00361"/>
    </source>
</evidence>
<dbReference type="PRINTS" id="PR01437">
    <property type="entry name" value="NUOXDRDTASE4"/>
</dbReference>
<keyword evidence="7 9" id="KW-0496">Mitochondrion</keyword>
<keyword evidence="7" id="KW-0830">Ubiquinone</keyword>
<evidence type="ECO:0000256" key="3">
    <source>
        <dbReference type="ARBA" id="ARBA00009025"/>
    </source>
</evidence>
<dbReference type="GO" id="GO:0015990">
    <property type="term" value="P:electron transport coupled proton transport"/>
    <property type="evidence" value="ECO:0007669"/>
    <property type="project" value="TreeGrafter"/>
</dbReference>
<evidence type="ECO:0000313" key="9">
    <source>
        <dbReference type="EMBL" id="CDN40859.1"/>
    </source>
</evidence>
<feature type="transmembrane region" description="Helical" evidence="7">
    <location>
        <begin position="264"/>
        <end position="287"/>
    </location>
</feature>
<dbReference type="GO" id="GO:0031966">
    <property type="term" value="C:mitochondrial membrane"/>
    <property type="evidence" value="ECO:0007669"/>
    <property type="project" value="UniProtKB-SubCell"/>
</dbReference>
<dbReference type="GO" id="GO:0003954">
    <property type="term" value="F:NADH dehydrogenase activity"/>
    <property type="evidence" value="ECO:0007669"/>
    <property type="project" value="TreeGrafter"/>
</dbReference>
<dbReference type="GO" id="GO:0042773">
    <property type="term" value="P:ATP synthesis coupled electron transport"/>
    <property type="evidence" value="ECO:0007669"/>
    <property type="project" value="InterPro"/>
</dbReference>
<proteinExistence type="inferred from homology"/>
<dbReference type="EMBL" id="HG937690">
    <property type="protein sequence ID" value="CDN40859.1"/>
    <property type="molecule type" value="Genomic_DNA"/>
</dbReference>
<keyword evidence="4 7" id="KW-0812">Transmembrane</keyword>
<keyword evidence="7" id="KW-0813">Transport</keyword>
<geneLocation type="mitochondrion" evidence="9"/>
<gene>
    <name evidence="9" type="primary">nd4</name>
    <name evidence="9" type="ORF">GNLVRS02_ARAD0ZZ01034g</name>
</gene>
<comment type="catalytic activity">
    <reaction evidence="7">
        <text>a ubiquinone + NADH + 5 H(+)(in) = a ubiquinol + NAD(+) + 4 H(+)(out)</text>
        <dbReference type="Rhea" id="RHEA:29091"/>
        <dbReference type="Rhea" id="RHEA-COMP:9565"/>
        <dbReference type="Rhea" id="RHEA-COMP:9566"/>
        <dbReference type="ChEBI" id="CHEBI:15378"/>
        <dbReference type="ChEBI" id="CHEBI:16389"/>
        <dbReference type="ChEBI" id="CHEBI:17976"/>
        <dbReference type="ChEBI" id="CHEBI:57540"/>
        <dbReference type="ChEBI" id="CHEBI:57945"/>
        <dbReference type="EC" id="7.1.1.2"/>
    </reaction>
</comment>
<evidence type="ECO:0000256" key="4">
    <source>
        <dbReference type="ARBA" id="ARBA00022692"/>
    </source>
</evidence>
<protein>
    <recommendedName>
        <fullName evidence="7">NADH-ubiquinone oxidoreductase chain 4</fullName>
        <ecNumber evidence="7">7.1.1.2</ecNumber>
    </recommendedName>
</protein>
<feature type="transmembrane region" description="Helical" evidence="7">
    <location>
        <begin position="395"/>
        <end position="416"/>
    </location>
</feature>
<evidence type="ECO:0000256" key="2">
    <source>
        <dbReference type="ARBA" id="ARBA00004141"/>
    </source>
</evidence>
<keyword evidence="7" id="KW-0249">Electron transport</keyword>
<dbReference type="NCBIfam" id="TIGR01972">
    <property type="entry name" value="NDH_I_M"/>
    <property type="match status" value="1"/>
</dbReference>
<reference evidence="9" key="1">
    <citation type="submission" date="2014-02" db="EMBL/GenBank/DDBJ databases">
        <authorList>
            <person name="Genoscope - CEA"/>
        </authorList>
    </citation>
    <scope>NUCLEOTIDE SEQUENCE</scope>
    <source>
        <strain evidence="9">LS3</strain>
    </source>
</reference>
<dbReference type="AlphaFoldDB" id="A0A060REW3"/>
<feature type="transmembrane region" description="Helical" evidence="7">
    <location>
        <begin position="351"/>
        <end position="375"/>
    </location>
</feature>
<evidence type="ECO:0000256" key="6">
    <source>
        <dbReference type="ARBA" id="ARBA00023136"/>
    </source>
</evidence>
<keyword evidence="5 7" id="KW-1133">Transmembrane helix</keyword>
<dbReference type="GO" id="GO:0008137">
    <property type="term" value="F:NADH dehydrogenase (ubiquinone) activity"/>
    <property type="evidence" value="ECO:0007669"/>
    <property type="project" value="UniProtKB-UniRule"/>
</dbReference>
<dbReference type="InterPro" id="IPR003918">
    <property type="entry name" value="NADH_UbQ_OxRdtase"/>
</dbReference>
<evidence type="ECO:0000256" key="7">
    <source>
        <dbReference type="RuleBase" id="RU003297"/>
    </source>
</evidence>
<dbReference type="EC" id="7.1.1.2" evidence="7"/>
<dbReference type="Pfam" id="PF00361">
    <property type="entry name" value="Proton_antipo_M"/>
    <property type="match status" value="1"/>
</dbReference>
<feature type="transmembrane region" description="Helical" evidence="7">
    <location>
        <begin position="77"/>
        <end position="97"/>
    </location>
</feature>
<sequence length="479" mass="53538">MISGLWIIILLFGSLILVNNTKIYEINNNIITLKRLSLLVSIGILYVVLYWWYQYSNNGGYELIESVNNLLVGIDSISIYFILLIGLILPLCILGNWNSIKVNIGLYNIIILTLGILLLINFICIDILSFYILFESTLIPLFILIGVYGAENKEKAAYYVLLYTLVSSLFMLLSICVTTYILNTTSYLIYTQYVLSLDLQVLLWIGIMLAILVKSPLYPLHIWLPVVHSESPLGGSIILASIVLKLTIYLIIRWMLPFLAEASILYYPTVYIICLLTIIIVSLITVVQVDLKVIIAYSSISHMAVCIIGVFANNIVGIEGSYLLGLAHGFVSPGLFIAVGGILYDRFHTRLVLYYNGLLSYMPIFSLYFIVLSFANIGTPLSANFIGEFLSLYGGFGRSPIFIAIATLSVFLSAVYQFKLTSRITGGIPTPYTKITTDISHRESILLLSTILPTLFIGIYPNFILSSLYTNISNVLYIL</sequence>
<keyword evidence="7" id="KW-0679">Respiratory chain</keyword>
<feature type="transmembrane region" description="Helical" evidence="7">
    <location>
        <begin position="193"/>
        <end position="213"/>
    </location>
</feature>
<feature type="transmembrane region" description="Helical" evidence="7">
    <location>
        <begin position="445"/>
        <end position="469"/>
    </location>
</feature>
<comment type="function">
    <text evidence="7">Core subunit of the mitochondrial membrane respiratory chain NADH dehydrogenase (Complex I) which catalyzes electron transfer from NADH through the respiratory chain, using ubiquinone as an electron acceptor. Essential for the catalytic activity and assembly of complex I.</text>
</comment>
<feature type="transmembrane region" description="Helical" evidence="7">
    <location>
        <begin position="129"/>
        <end position="150"/>
    </location>
</feature>
<comment type="similarity">
    <text evidence="3 7">Belongs to the complex I subunit 4 family.</text>
</comment>
<comment type="subcellular location">
    <subcellularLocation>
        <location evidence="2">Membrane</location>
        <topology evidence="2">Multi-pass membrane protein</topology>
    </subcellularLocation>
    <subcellularLocation>
        <location evidence="7">Mitochondrion membrane</location>
        <topology evidence="7">Multi-pass membrane protein</topology>
    </subcellularLocation>
</comment>
<feature type="transmembrane region" description="Helical" evidence="7">
    <location>
        <begin position="36"/>
        <end position="53"/>
    </location>
</feature>
<feature type="transmembrane region" description="Helical" evidence="7">
    <location>
        <begin position="294"/>
        <end position="316"/>
    </location>
</feature>
<feature type="transmembrane region" description="Helical" evidence="7">
    <location>
        <begin position="6"/>
        <end position="24"/>
    </location>
</feature>